<evidence type="ECO:0000256" key="4">
    <source>
        <dbReference type="SAM" id="SignalP"/>
    </source>
</evidence>
<dbReference type="RefSeq" id="WP_218633539.1">
    <property type="nucleotide sequence ID" value="NZ_JAHVAH010000001.1"/>
</dbReference>
<keyword evidence="1" id="KW-0998">Cell outer membrane</keyword>
<name>A0ABS6V7U4_9SPHN</name>
<accession>A0ABS6V7U4</accession>
<keyword evidence="1" id="KW-0813">Transport</keyword>
<dbReference type="EMBL" id="JAHVAH010000001">
    <property type="protein sequence ID" value="MBW0145648.1"/>
    <property type="molecule type" value="Genomic_DNA"/>
</dbReference>
<dbReference type="InterPro" id="IPR012910">
    <property type="entry name" value="Plug_dom"/>
</dbReference>
<dbReference type="PANTHER" id="PTHR30069:SF40">
    <property type="entry name" value="TONB-DEPENDENT RECEPTOR NMB0964-RELATED"/>
    <property type="match status" value="1"/>
</dbReference>
<comment type="subcellular location">
    <subcellularLocation>
        <location evidence="1">Cell outer membrane</location>
        <topology evidence="1">Multi-pass membrane protein</topology>
    </subcellularLocation>
</comment>
<dbReference type="PANTHER" id="PTHR30069">
    <property type="entry name" value="TONB-DEPENDENT OUTER MEMBRANE RECEPTOR"/>
    <property type="match status" value="1"/>
</dbReference>
<evidence type="ECO:0000313" key="8">
    <source>
        <dbReference type="Proteomes" id="UP000698028"/>
    </source>
</evidence>
<proteinExistence type="inferred from homology"/>
<evidence type="ECO:0000256" key="3">
    <source>
        <dbReference type="SAM" id="MobiDB-lite"/>
    </source>
</evidence>
<feature type="signal peptide" evidence="4">
    <location>
        <begin position="1"/>
        <end position="21"/>
    </location>
</feature>
<keyword evidence="4" id="KW-0732">Signal</keyword>
<evidence type="ECO:0000256" key="2">
    <source>
        <dbReference type="RuleBase" id="RU003357"/>
    </source>
</evidence>
<protein>
    <submittedName>
        <fullName evidence="7">TonB-dependent receptor</fullName>
    </submittedName>
</protein>
<comment type="similarity">
    <text evidence="1 2">Belongs to the TonB-dependent receptor family.</text>
</comment>
<dbReference type="Proteomes" id="UP000698028">
    <property type="component" value="Unassembled WGS sequence"/>
</dbReference>
<sequence>MKTLLLSASVLAFQNVSVAAAQEADAPPPPPEREEIVITGHYIEGLDLLAGTSAIEGAELQREMSTQIGETLVKLPGVSATSFSPGASRPVLRGYQGTRIRVLNDGLGSIDVSNTSADHAVTIDPLTAERIEVLRGPAVLLFGSEAIGGAVNVIDHRIPRSRPDGGIHLDYIGRYSSADEGVGVGGALDLALGDDFVFHIDGSHSTSDDLEVGGYVVSEPLRAELFELYEEALDEGELEEAEEALEAANLRDVLPNSKTRQSSAGAGFSYLGDRFEFGASASLFDTRYGVPGRPGAEHHHGEEEEDHGDEDHDEDEHGEEEGEAPVSIDMLQKRLDFRGRVYLDGFLDRIDARFAYADYEHTEFEGAEVGTVFLSDGLEGRIEFHQADRDGWGGVSGAQYYERDLEAIGAEAFVPPHKTSQWGLFTRQEYEPGAFGVEGAIRVEGTEVTSDPLNFSRDFTALSGAVGAHYKVTPDFRIGANMSRTSRAPSGEELLSDGPHIATQAFEIGDPTLENEKAWGGELYARYEGPRAAASLTLWCNKFDGFIYNFDTGVEEDELPVFLYDQQDADWWGIEFEAGATLVERDGFALKADAVVDYVRATLDDSNPVPRIPPFSVNGGLGAEVGDFNLRIEAEYAAEQDRVAEFENPTDDHLLVGASIGWRFRGRDNESLILLSADNIFDVDARRHASYTKDFVPLAGRNIKLSTRFSF</sequence>
<evidence type="ECO:0000259" key="6">
    <source>
        <dbReference type="Pfam" id="PF07715"/>
    </source>
</evidence>
<keyword evidence="1" id="KW-0812">Transmembrane</keyword>
<evidence type="ECO:0000256" key="1">
    <source>
        <dbReference type="PROSITE-ProRule" id="PRU01360"/>
    </source>
</evidence>
<dbReference type="InterPro" id="IPR039426">
    <property type="entry name" value="TonB-dep_rcpt-like"/>
</dbReference>
<evidence type="ECO:0000259" key="5">
    <source>
        <dbReference type="Pfam" id="PF00593"/>
    </source>
</evidence>
<feature type="region of interest" description="Disordered" evidence="3">
    <location>
        <begin position="288"/>
        <end position="327"/>
    </location>
</feature>
<keyword evidence="1" id="KW-1134">Transmembrane beta strand</keyword>
<dbReference type="InterPro" id="IPR000531">
    <property type="entry name" value="Beta-barrel_TonB"/>
</dbReference>
<evidence type="ECO:0000313" key="7">
    <source>
        <dbReference type="EMBL" id="MBW0145648.1"/>
    </source>
</evidence>
<comment type="caution">
    <text evidence="7">The sequence shown here is derived from an EMBL/GenBank/DDBJ whole genome shotgun (WGS) entry which is preliminary data.</text>
</comment>
<feature type="domain" description="TonB-dependent receptor-like beta-barrel" evidence="5">
    <location>
        <begin position="348"/>
        <end position="679"/>
    </location>
</feature>
<feature type="domain" description="TonB-dependent receptor plug" evidence="6">
    <location>
        <begin position="50"/>
        <end position="150"/>
    </location>
</feature>
<gene>
    <name evidence="7" type="ORF">KTQ36_10135</name>
</gene>
<organism evidence="7 8">
    <name type="scientific">Sphingomicrobium clamense</name>
    <dbReference type="NCBI Taxonomy" id="2851013"/>
    <lineage>
        <taxon>Bacteria</taxon>
        <taxon>Pseudomonadati</taxon>
        <taxon>Pseudomonadota</taxon>
        <taxon>Alphaproteobacteria</taxon>
        <taxon>Sphingomonadales</taxon>
        <taxon>Sphingomonadaceae</taxon>
        <taxon>Sphingomicrobium</taxon>
    </lineage>
</organism>
<feature type="chain" id="PRO_5047133853" evidence="4">
    <location>
        <begin position="22"/>
        <end position="711"/>
    </location>
</feature>
<reference evidence="7 8" key="1">
    <citation type="submission" date="2021-07" db="EMBL/GenBank/DDBJ databases">
        <title>The draft genome sequence of Sphingomicrobium sp. B8.</title>
        <authorList>
            <person name="Mu L."/>
        </authorList>
    </citation>
    <scope>NUCLEOTIDE SEQUENCE [LARGE SCALE GENOMIC DNA]</scope>
    <source>
        <strain evidence="7 8">B8</strain>
    </source>
</reference>
<keyword evidence="1 2" id="KW-0472">Membrane</keyword>
<dbReference type="PROSITE" id="PS52016">
    <property type="entry name" value="TONB_DEPENDENT_REC_3"/>
    <property type="match status" value="1"/>
</dbReference>
<keyword evidence="2" id="KW-0798">TonB box</keyword>
<dbReference type="Pfam" id="PF00593">
    <property type="entry name" value="TonB_dep_Rec_b-barrel"/>
    <property type="match status" value="1"/>
</dbReference>
<keyword evidence="8" id="KW-1185">Reference proteome</keyword>
<dbReference type="Pfam" id="PF07715">
    <property type="entry name" value="Plug"/>
    <property type="match status" value="1"/>
</dbReference>
<keyword evidence="7" id="KW-0675">Receptor</keyword>
<feature type="compositionally biased region" description="Acidic residues" evidence="3">
    <location>
        <begin position="303"/>
        <end position="323"/>
    </location>
</feature>